<protein>
    <recommendedName>
        <fullName evidence="4">Secreted protein</fullName>
    </recommendedName>
</protein>
<comment type="caution">
    <text evidence="2">The sequence shown here is derived from an EMBL/GenBank/DDBJ whole genome shotgun (WGS) entry which is preliminary data.</text>
</comment>
<feature type="chain" id="PRO_5047533492" description="Secreted protein" evidence="1">
    <location>
        <begin position="31"/>
        <end position="208"/>
    </location>
</feature>
<sequence>MNLLSSGRRYAAAGSLAAACVLAVTVPAGAQPAAAEVPPEAFLTGDELPAHDTGWYSSGAVAGLPEWPVFCFEDQLPAEDAWHQPYWTELDTSALQVVVDAGDEAGAEALVAALSTAAADCAADWLRENPGAAAAWDDYGPVEAADGGHVYGVHTAPQEAGLGVRLFGVGRDGTRVTLVDWGQMGTLEDAPVEEFGTTLSTALDKLGA</sequence>
<dbReference type="Proteomes" id="UP001183615">
    <property type="component" value="Unassembled WGS sequence"/>
</dbReference>
<evidence type="ECO:0000313" key="3">
    <source>
        <dbReference type="Proteomes" id="UP001183615"/>
    </source>
</evidence>
<keyword evidence="3" id="KW-1185">Reference proteome</keyword>
<reference evidence="3" key="1">
    <citation type="submission" date="2023-07" db="EMBL/GenBank/DDBJ databases">
        <title>30 novel species of actinomycetes from the DSMZ collection.</title>
        <authorList>
            <person name="Nouioui I."/>
        </authorList>
    </citation>
    <scope>NUCLEOTIDE SEQUENCE [LARGE SCALE GENOMIC DNA]</scope>
    <source>
        <strain evidence="3">DSM 41886</strain>
    </source>
</reference>
<organism evidence="2 3">
    <name type="scientific">Streptomyces johnsoniae</name>
    <dbReference type="NCBI Taxonomy" id="3075532"/>
    <lineage>
        <taxon>Bacteria</taxon>
        <taxon>Bacillati</taxon>
        <taxon>Actinomycetota</taxon>
        <taxon>Actinomycetes</taxon>
        <taxon>Kitasatosporales</taxon>
        <taxon>Streptomycetaceae</taxon>
        <taxon>Streptomyces</taxon>
    </lineage>
</organism>
<keyword evidence="1" id="KW-0732">Signal</keyword>
<evidence type="ECO:0000313" key="2">
    <source>
        <dbReference type="EMBL" id="MDT0445724.1"/>
    </source>
</evidence>
<gene>
    <name evidence="2" type="ORF">RM779_24450</name>
</gene>
<dbReference type="RefSeq" id="WP_311619909.1">
    <property type="nucleotide sequence ID" value="NZ_JAVREV010000015.1"/>
</dbReference>
<feature type="signal peptide" evidence="1">
    <location>
        <begin position="1"/>
        <end position="30"/>
    </location>
</feature>
<proteinExistence type="predicted"/>
<dbReference type="EMBL" id="JAVREV010000015">
    <property type="protein sequence ID" value="MDT0445724.1"/>
    <property type="molecule type" value="Genomic_DNA"/>
</dbReference>
<evidence type="ECO:0000256" key="1">
    <source>
        <dbReference type="SAM" id="SignalP"/>
    </source>
</evidence>
<accession>A0ABU2SD31</accession>
<evidence type="ECO:0008006" key="4">
    <source>
        <dbReference type="Google" id="ProtNLM"/>
    </source>
</evidence>
<name>A0ABU2SD31_9ACTN</name>